<reference evidence="3" key="1">
    <citation type="submission" date="2009-05" db="EMBL/GenBank/DDBJ databases">
        <title>Complete sequence of Tolumonas auensis DSM 9187.</title>
        <authorList>
            <consortium name="US DOE Joint Genome Institute"/>
            <person name="Lucas S."/>
            <person name="Copeland A."/>
            <person name="Lapidus A."/>
            <person name="Glavina del Rio T."/>
            <person name="Tice H."/>
            <person name="Bruce D."/>
            <person name="Goodwin L."/>
            <person name="Pitluck S."/>
            <person name="Chertkov O."/>
            <person name="Brettin T."/>
            <person name="Detter J.C."/>
            <person name="Han C."/>
            <person name="Larimer F."/>
            <person name="Land M."/>
            <person name="Hauser L."/>
            <person name="Kyrpides N."/>
            <person name="Mikhailova N."/>
            <person name="Spring S."/>
            <person name="Beller H."/>
        </authorList>
    </citation>
    <scope>NUCLEOTIDE SEQUENCE [LARGE SCALE GENOMIC DNA]</scope>
    <source>
        <strain evidence="3">DSM 9187 / TA4</strain>
    </source>
</reference>
<proteinExistence type="predicted"/>
<protein>
    <submittedName>
        <fullName evidence="2">CHAD domain containing protein</fullName>
    </submittedName>
</protein>
<dbReference type="Gene3D" id="1.40.20.10">
    <property type="entry name" value="CHAD domain"/>
    <property type="match status" value="1"/>
</dbReference>
<dbReference type="InterPro" id="IPR038186">
    <property type="entry name" value="CHAD_dom_sf"/>
</dbReference>
<evidence type="ECO:0000313" key="2">
    <source>
        <dbReference type="EMBL" id="ACQ93689.1"/>
    </source>
</evidence>
<sequence length="273" mass="31166">MKKSKDRKVGGSFSRALSSHFSELSDNAAQALVRLVDSDDPEALHDLRISLRSQRVLLGLFPRSRVLRKQREQLGGAAKLTGADRDLEVALGLAESLRTETETGETQVLFLANKLTASRAKLLVGLQEIYLSEILSQVEREWSKKLSNKRKNVLQSAARAQMRKLEKRVLIATADLLVTSPVTDWHSLRLQVKRLRYWGEGFAPVLTEKQCRRLPALIQLQQRLGVLHDYYLLESQFQQELMLPEPWRKKLGKWQQHALTDAAGLLQHLKMTW</sequence>
<dbReference type="Pfam" id="PF05235">
    <property type="entry name" value="CHAD"/>
    <property type="match status" value="1"/>
</dbReference>
<dbReference type="RefSeq" id="WP_015879157.1">
    <property type="nucleotide sequence ID" value="NC_012691.1"/>
</dbReference>
<dbReference type="PROSITE" id="PS51708">
    <property type="entry name" value="CHAD"/>
    <property type="match status" value="1"/>
</dbReference>
<dbReference type="HOGENOM" id="CLU_094212_0_0_6"/>
<dbReference type="PANTHER" id="PTHR39339:SF1">
    <property type="entry name" value="CHAD DOMAIN-CONTAINING PROTEIN"/>
    <property type="match status" value="1"/>
</dbReference>
<dbReference type="eggNOG" id="COG5607">
    <property type="taxonomic scope" value="Bacteria"/>
</dbReference>
<name>C4L843_TOLAT</name>
<dbReference type="OrthoDB" id="8587394at2"/>
<dbReference type="KEGG" id="tau:Tola_2090"/>
<organism evidence="2 3">
    <name type="scientific">Tolumonas auensis (strain DSM 9187 / NBRC 110442 / TA 4)</name>
    <dbReference type="NCBI Taxonomy" id="595494"/>
    <lineage>
        <taxon>Bacteria</taxon>
        <taxon>Pseudomonadati</taxon>
        <taxon>Pseudomonadota</taxon>
        <taxon>Gammaproteobacteria</taxon>
        <taxon>Aeromonadales</taxon>
        <taxon>Aeromonadaceae</taxon>
        <taxon>Tolumonas</taxon>
    </lineage>
</organism>
<dbReference type="EMBL" id="CP001616">
    <property type="protein sequence ID" value="ACQ93689.1"/>
    <property type="molecule type" value="Genomic_DNA"/>
</dbReference>
<dbReference type="AlphaFoldDB" id="C4L843"/>
<dbReference type="InterPro" id="IPR007899">
    <property type="entry name" value="CHAD_dom"/>
</dbReference>
<evidence type="ECO:0000313" key="3">
    <source>
        <dbReference type="Proteomes" id="UP000009073"/>
    </source>
</evidence>
<dbReference type="Proteomes" id="UP000009073">
    <property type="component" value="Chromosome"/>
</dbReference>
<keyword evidence="3" id="KW-1185">Reference proteome</keyword>
<feature type="domain" description="CHAD" evidence="1">
    <location>
        <begin position="6"/>
        <end position="273"/>
    </location>
</feature>
<reference evidence="2 3" key="2">
    <citation type="journal article" date="2011" name="Stand. Genomic Sci.">
        <title>Complete genome sequence of Tolumonas auensis type strain (TA 4).</title>
        <authorList>
            <person name="Chertkov O."/>
            <person name="Copeland A."/>
            <person name="Lucas S."/>
            <person name="Lapidus A."/>
            <person name="Berry K.W."/>
            <person name="Detter J.C."/>
            <person name="Del Rio T.G."/>
            <person name="Hammon N."/>
            <person name="Dalin E."/>
            <person name="Tice H."/>
            <person name="Pitluck S."/>
            <person name="Richardson P."/>
            <person name="Bruce D."/>
            <person name="Goodwin L."/>
            <person name="Han C."/>
            <person name="Tapia R."/>
            <person name="Saunders E."/>
            <person name="Schmutz J."/>
            <person name="Brettin T."/>
            <person name="Larimer F."/>
            <person name="Land M."/>
            <person name="Hauser L."/>
            <person name="Spring S."/>
            <person name="Rohde M."/>
            <person name="Kyrpides N.C."/>
            <person name="Ivanova N."/>
            <person name="Goker M."/>
            <person name="Beller H.R."/>
            <person name="Klenk H.P."/>
            <person name="Woyke T."/>
        </authorList>
    </citation>
    <scope>NUCLEOTIDE SEQUENCE [LARGE SCALE GENOMIC DNA]</scope>
    <source>
        <strain evidence="3">DSM 9187 / TA4</strain>
    </source>
</reference>
<dbReference type="PANTHER" id="PTHR39339">
    <property type="entry name" value="SLR1444 PROTEIN"/>
    <property type="match status" value="1"/>
</dbReference>
<dbReference type="SMART" id="SM00880">
    <property type="entry name" value="CHAD"/>
    <property type="match status" value="1"/>
</dbReference>
<accession>C4L843</accession>
<gene>
    <name evidence="2" type="ordered locus">Tola_2090</name>
</gene>
<evidence type="ECO:0000259" key="1">
    <source>
        <dbReference type="PROSITE" id="PS51708"/>
    </source>
</evidence>